<dbReference type="InterPro" id="IPR003822">
    <property type="entry name" value="PAH"/>
</dbReference>
<name>A0ABR3FQT7_9AGAR</name>
<gene>
    <name evidence="4" type="ORF">V5O48_004211</name>
</gene>
<keyword evidence="2 3" id="KW-0539">Nucleus</keyword>
<dbReference type="InterPro" id="IPR036600">
    <property type="entry name" value="PAH_sf"/>
</dbReference>
<organism evidence="4 5">
    <name type="scientific">Marasmius crinis-equi</name>
    <dbReference type="NCBI Taxonomy" id="585013"/>
    <lineage>
        <taxon>Eukaryota</taxon>
        <taxon>Fungi</taxon>
        <taxon>Dikarya</taxon>
        <taxon>Basidiomycota</taxon>
        <taxon>Agaricomycotina</taxon>
        <taxon>Agaricomycetes</taxon>
        <taxon>Agaricomycetidae</taxon>
        <taxon>Agaricales</taxon>
        <taxon>Marasmiineae</taxon>
        <taxon>Marasmiaceae</taxon>
        <taxon>Marasmius</taxon>
    </lineage>
</organism>
<evidence type="ECO:0000313" key="5">
    <source>
        <dbReference type="Proteomes" id="UP001465976"/>
    </source>
</evidence>
<evidence type="ECO:0000256" key="2">
    <source>
        <dbReference type="ARBA" id="ARBA00023242"/>
    </source>
</evidence>
<sequence>MTQTYSSRALPPLQPPSRVKAVDALGYLDEIKDTYVAEPQTYHKFLAAMQDFKSGRLNATETINRVAVLFRHNKQLYEGFNAFLPPGYGIIPSTGSGNVNEVVITTPDGVERRVFR</sequence>
<dbReference type="SUPFAM" id="SSF47762">
    <property type="entry name" value="PAH2 domain"/>
    <property type="match status" value="1"/>
</dbReference>
<protein>
    <submittedName>
        <fullName evidence="4">Uncharacterized protein</fullName>
    </submittedName>
</protein>
<comment type="subcellular location">
    <subcellularLocation>
        <location evidence="1 3">Nucleus</location>
    </subcellularLocation>
</comment>
<dbReference type="Proteomes" id="UP001465976">
    <property type="component" value="Unassembled WGS sequence"/>
</dbReference>
<dbReference type="PROSITE" id="PS51477">
    <property type="entry name" value="PAH"/>
    <property type="match status" value="1"/>
</dbReference>
<dbReference type="PANTHER" id="PTHR12346">
    <property type="entry name" value="SIN3B-RELATED"/>
    <property type="match status" value="1"/>
</dbReference>
<reference evidence="4 5" key="1">
    <citation type="submission" date="2024-02" db="EMBL/GenBank/DDBJ databases">
        <title>A draft genome for the cacao thread blight pathogen Marasmius crinis-equi.</title>
        <authorList>
            <person name="Cohen S.P."/>
            <person name="Baruah I.K."/>
            <person name="Amoako-Attah I."/>
            <person name="Bukari Y."/>
            <person name="Meinhardt L.W."/>
            <person name="Bailey B.A."/>
        </authorList>
    </citation>
    <scope>NUCLEOTIDE SEQUENCE [LARGE SCALE GENOMIC DNA]</scope>
    <source>
        <strain evidence="4 5">GH-76</strain>
    </source>
</reference>
<dbReference type="EMBL" id="JBAHYK010000138">
    <property type="protein sequence ID" value="KAL0577783.1"/>
    <property type="molecule type" value="Genomic_DNA"/>
</dbReference>
<evidence type="ECO:0000313" key="4">
    <source>
        <dbReference type="EMBL" id="KAL0577783.1"/>
    </source>
</evidence>
<dbReference type="Gene3D" id="1.20.1160.11">
    <property type="entry name" value="Paired amphipathic helix"/>
    <property type="match status" value="1"/>
</dbReference>
<dbReference type="Pfam" id="PF02671">
    <property type="entry name" value="PAH"/>
    <property type="match status" value="1"/>
</dbReference>
<accession>A0ABR3FQT7</accession>
<dbReference type="InterPro" id="IPR039774">
    <property type="entry name" value="Sin3-like"/>
</dbReference>
<evidence type="ECO:0000256" key="3">
    <source>
        <dbReference type="PROSITE-ProRule" id="PRU00810"/>
    </source>
</evidence>
<comment type="caution">
    <text evidence="4">The sequence shown here is derived from an EMBL/GenBank/DDBJ whole genome shotgun (WGS) entry which is preliminary data.</text>
</comment>
<evidence type="ECO:0000256" key="1">
    <source>
        <dbReference type="ARBA" id="ARBA00004123"/>
    </source>
</evidence>
<proteinExistence type="predicted"/>
<keyword evidence="5" id="KW-1185">Reference proteome</keyword>